<accession>A0A4Z2GFS8</accession>
<sequence length="70" mass="7900">MQTDSQSEGPEYQRQLGERLSGEICVQYGRSQGGIRDELGNGALERGTQFDTWTKPEFIFTHSDASFNLQ</sequence>
<dbReference type="EMBL" id="SRLO01000562">
    <property type="protein sequence ID" value="TNN52015.1"/>
    <property type="molecule type" value="Genomic_DNA"/>
</dbReference>
<keyword evidence="2" id="KW-1185">Reference proteome</keyword>
<organism evidence="1 2">
    <name type="scientific">Liparis tanakae</name>
    <name type="common">Tanaka's snailfish</name>
    <dbReference type="NCBI Taxonomy" id="230148"/>
    <lineage>
        <taxon>Eukaryota</taxon>
        <taxon>Metazoa</taxon>
        <taxon>Chordata</taxon>
        <taxon>Craniata</taxon>
        <taxon>Vertebrata</taxon>
        <taxon>Euteleostomi</taxon>
        <taxon>Actinopterygii</taxon>
        <taxon>Neopterygii</taxon>
        <taxon>Teleostei</taxon>
        <taxon>Neoteleostei</taxon>
        <taxon>Acanthomorphata</taxon>
        <taxon>Eupercaria</taxon>
        <taxon>Perciformes</taxon>
        <taxon>Cottioidei</taxon>
        <taxon>Cottales</taxon>
        <taxon>Liparidae</taxon>
        <taxon>Liparis</taxon>
    </lineage>
</organism>
<comment type="caution">
    <text evidence="1">The sequence shown here is derived from an EMBL/GenBank/DDBJ whole genome shotgun (WGS) entry which is preliminary data.</text>
</comment>
<evidence type="ECO:0000313" key="2">
    <source>
        <dbReference type="Proteomes" id="UP000314294"/>
    </source>
</evidence>
<dbReference type="Proteomes" id="UP000314294">
    <property type="component" value="Unassembled WGS sequence"/>
</dbReference>
<dbReference type="AlphaFoldDB" id="A0A4Z2GFS8"/>
<reference evidence="1 2" key="1">
    <citation type="submission" date="2019-03" db="EMBL/GenBank/DDBJ databases">
        <title>First draft genome of Liparis tanakae, snailfish: a comprehensive survey of snailfish specific genes.</title>
        <authorList>
            <person name="Kim W."/>
            <person name="Song I."/>
            <person name="Jeong J.-H."/>
            <person name="Kim D."/>
            <person name="Kim S."/>
            <person name="Ryu S."/>
            <person name="Song J.Y."/>
            <person name="Lee S.K."/>
        </authorList>
    </citation>
    <scope>NUCLEOTIDE SEQUENCE [LARGE SCALE GENOMIC DNA]</scope>
    <source>
        <tissue evidence="1">Muscle</tissue>
    </source>
</reference>
<name>A0A4Z2GFS8_9TELE</name>
<protein>
    <submittedName>
        <fullName evidence="1">Uncharacterized protein</fullName>
    </submittedName>
</protein>
<evidence type="ECO:0000313" key="1">
    <source>
        <dbReference type="EMBL" id="TNN52015.1"/>
    </source>
</evidence>
<gene>
    <name evidence="1" type="ORF">EYF80_037779</name>
</gene>
<proteinExistence type="predicted"/>